<sequence>MATTQPTGFPSLSDSRLPSSELDKQILRQLKHVWDQHSDTWDDKNKREFIDHILKGYTRVTKTNQTQPSGHRLWKAGHMTFAVWVIFRVTYDDDKLSKPREWLRTKYKNIDPQSWAGPVSQKPAKLRGTNGGKASSSKGNLGSHGKSQGPDSPQSIEAMEICDNESDHDDIHGDGTYRDDSHDSSDQDETNDKAITRSRLRVVKAPEPGRDLSRKRGTSDASINLRTKLQKTGSSRSSSSAEAAHLLEASGQSTALTANSQSRSRPMQWKAKLQELRYPTRGLHQSRPALNRTASAGDQASLPPNPTAISFMQNSYDQNASRSSATPSRQWAGSQERSSRLSAPVFSDEKVDDQSISEDPRDRILTCGHSAQSNHVRAKFGLINHRSGESAASAQSLPQSLQCRDNTPTMVPQASSGSFVLSSSSCGKEQPHAREPLPLRLTTRQTLETPGDDFTQQPSGPQQLPLNDPDEPSWFRQFRTQYYSDQKETRERTAYEIKREVTGIVIQAVQDLIQPLSNSITQCVNTLAKHNANTAGVTEHIGQAASAAQELRDMKQVLDNIMDTSRVQLETSQREGAALQGLLLPAITEHRKDIDDLAQRAASIEERTTDVEEYLELQLTDNGGVSARNAPQGNENEYHAFGNHENARGD</sequence>
<feature type="compositionally biased region" description="Low complexity" evidence="1">
    <location>
        <begin position="391"/>
        <end position="402"/>
    </location>
</feature>
<feature type="compositionally biased region" description="Polar residues" evidence="1">
    <location>
        <begin position="622"/>
        <end position="635"/>
    </location>
</feature>
<feature type="compositionally biased region" description="Low complexity" evidence="1">
    <location>
        <begin position="438"/>
        <end position="449"/>
    </location>
</feature>
<evidence type="ECO:0000313" key="2">
    <source>
        <dbReference type="EMBL" id="KAF5565160.1"/>
    </source>
</evidence>
<evidence type="ECO:0000313" key="3">
    <source>
        <dbReference type="Proteomes" id="UP000582016"/>
    </source>
</evidence>
<name>A0A8H5K3V7_9HYPO</name>
<feature type="compositionally biased region" description="Polar residues" evidence="1">
    <location>
        <begin position="132"/>
        <end position="155"/>
    </location>
</feature>
<dbReference type="OrthoDB" id="5068270at2759"/>
<gene>
    <name evidence="2" type="ORF">FPHYL_4392</name>
</gene>
<feature type="compositionally biased region" description="Polar residues" evidence="1">
    <location>
        <begin position="317"/>
        <end position="336"/>
    </location>
</feature>
<keyword evidence="3" id="KW-1185">Reference proteome</keyword>
<feature type="compositionally biased region" description="Basic and acidic residues" evidence="1">
    <location>
        <begin position="169"/>
        <end position="195"/>
    </location>
</feature>
<feature type="compositionally biased region" description="Low complexity" evidence="1">
    <location>
        <begin position="415"/>
        <end position="425"/>
    </location>
</feature>
<accession>A0A8H5K3V7</accession>
<feature type="compositionally biased region" description="Polar residues" evidence="1">
    <location>
        <begin position="454"/>
        <end position="465"/>
    </location>
</feature>
<organism evidence="2 3">
    <name type="scientific">Fusarium phyllophilum</name>
    <dbReference type="NCBI Taxonomy" id="47803"/>
    <lineage>
        <taxon>Eukaryota</taxon>
        <taxon>Fungi</taxon>
        <taxon>Dikarya</taxon>
        <taxon>Ascomycota</taxon>
        <taxon>Pezizomycotina</taxon>
        <taxon>Sordariomycetes</taxon>
        <taxon>Hypocreomycetidae</taxon>
        <taxon>Hypocreales</taxon>
        <taxon>Nectriaceae</taxon>
        <taxon>Fusarium</taxon>
        <taxon>Fusarium fujikuroi species complex</taxon>
    </lineage>
</organism>
<feature type="compositionally biased region" description="Basic and acidic residues" evidence="1">
    <location>
        <begin position="347"/>
        <end position="359"/>
    </location>
</feature>
<dbReference type="Proteomes" id="UP000582016">
    <property type="component" value="Unassembled WGS sequence"/>
</dbReference>
<feature type="compositionally biased region" description="Polar residues" evidence="1">
    <location>
        <begin position="403"/>
        <end position="414"/>
    </location>
</feature>
<feature type="compositionally biased region" description="Polar residues" evidence="1">
    <location>
        <begin position="219"/>
        <end position="233"/>
    </location>
</feature>
<comment type="caution">
    <text evidence="2">The sequence shown here is derived from an EMBL/GenBank/DDBJ whole genome shotgun (WGS) entry which is preliminary data.</text>
</comment>
<feature type="compositionally biased region" description="Basic and acidic residues" evidence="1">
    <location>
        <begin position="207"/>
        <end position="218"/>
    </location>
</feature>
<feature type="region of interest" description="Disordered" evidence="1">
    <location>
        <begin position="317"/>
        <end position="359"/>
    </location>
</feature>
<dbReference type="EMBL" id="JAAOAQ010000134">
    <property type="protein sequence ID" value="KAF5565160.1"/>
    <property type="molecule type" value="Genomic_DNA"/>
</dbReference>
<evidence type="ECO:0000256" key="1">
    <source>
        <dbReference type="SAM" id="MobiDB-lite"/>
    </source>
</evidence>
<dbReference type="AlphaFoldDB" id="A0A8H5K3V7"/>
<protein>
    <submittedName>
        <fullName evidence="2">Uncharacterized protein</fullName>
    </submittedName>
</protein>
<feature type="compositionally biased region" description="Low complexity" evidence="1">
    <location>
        <begin position="234"/>
        <end position="244"/>
    </location>
</feature>
<feature type="region of interest" description="Disordered" evidence="1">
    <location>
        <begin position="111"/>
        <end position="244"/>
    </location>
</feature>
<feature type="region of interest" description="Disordered" evidence="1">
    <location>
        <begin position="622"/>
        <end position="650"/>
    </location>
</feature>
<proteinExistence type="predicted"/>
<reference evidence="2 3" key="1">
    <citation type="submission" date="2020-05" db="EMBL/GenBank/DDBJ databases">
        <title>Identification and distribution of gene clusters putatively required for synthesis of sphingolipid metabolism inhibitors in phylogenetically diverse species of the filamentous fungus Fusarium.</title>
        <authorList>
            <person name="Kim H.-S."/>
            <person name="Busman M."/>
            <person name="Brown D.W."/>
            <person name="Divon H."/>
            <person name="Uhlig S."/>
            <person name="Proctor R.H."/>
        </authorList>
    </citation>
    <scope>NUCLEOTIDE SEQUENCE [LARGE SCALE GENOMIC DNA]</scope>
    <source>
        <strain evidence="2 3">NRRL 13617</strain>
    </source>
</reference>
<feature type="region of interest" description="Disordered" evidence="1">
    <location>
        <begin position="391"/>
        <end position="472"/>
    </location>
</feature>